<dbReference type="PROSITE" id="PS51257">
    <property type="entry name" value="PROKAR_LIPOPROTEIN"/>
    <property type="match status" value="1"/>
</dbReference>
<dbReference type="InterPro" id="IPR000866">
    <property type="entry name" value="AhpC/TSA"/>
</dbReference>
<dbReference type="InterPro" id="IPR036249">
    <property type="entry name" value="Thioredoxin-like_sf"/>
</dbReference>
<keyword evidence="4" id="KW-0676">Redox-active center</keyword>
<evidence type="ECO:0000256" key="2">
    <source>
        <dbReference type="ARBA" id="ARBA00022748"/>
    </source>
</evidence>
<feature type="signal peptide" evidence="5">
    <location>
        <begin position="1"/>
        <end position="27"/>
    </location>
</feature>
<dbReference type="PROSITE" id="PS51352">
    <property type="entry name" value="THIOREDOXIN_2"/>
    <property type="match status" value="1"/>
</dbReference>
<keyword evidence="2" id="KW-0201">Cytochrome c-type biogenesis</keyword>
<dbReference type="GO" id="GO:0016209">
    <property type="term" value="F:antioxidant activity"/>
    <property type="evidence" value="ECO:0007669"/>
    <property type="project" value="InterPro"/>
</dbReference>
<comment type="caution">
    <text evidence="7">The sequence shown here is derived from an EMBL/GenBank/DDBJ whole genome shotgun (WGS) entry which is preliminary data.</text>
</comment>
<dbReference type="GO" id="GO:0017004">
    <property type="term" value="P:cytochrome complex assembly"/>
    <property type="evidence" value="ECO:0007669"/>
    <property type="project" value="UniProtKB-KW"/>
</dbReference>
<evidence type="ECO:0000313" key="7">
    <source>
        <dbReference type="EMBL" id="MBB6072175.1"/>
    </source>
</evidence>
<dbReference type="GO" id="GO:0016491">
    <property type="term" value="F:oxidoreductase activity"/>
    <property type="evidence" value="ECO:0007669"/>
    <property type="project" value="InterPro"/>
</dbReference>
<feature type="chain" id="PRO_5032678285" evidence="5">
    <location>
        <begin position="28"/>
        <end position="178"/>
    </location>
</feature>
<gene>
    <name evidence="7" type="ORF">HNQ61_003837</name>
</gene>
<name>A0A841H211_9BACT</name>
<dbReference type="InterPro" id="IPR013766">
    <property type="entry name" value="Thioredoxin_domain"/>
</dbReference>
<dbReference type="GO" id="GO:0030313">
    <property type="term" value="C:cell envelope"/>
    <property type="evidence" value="ECO:0007669"/>
    <property type="project" value="UniProtKB-SubCell"/>
</dbReference>
<dbReference type="AlphaFoldDB" id="A0A841H211"/>
<proteinExistence type="predicted"/>
<evidence type="ECO:0000313" key="8">
    <source>
        <dbReference type="Proteomes" id="UP000582837"/>
    </source>
</evidence>
<evidence type="ECO:0000256" key="4">
    <source>
        <dbReference type="ARBA" id="ARBA00023284"/>
    </source>
</evidence>
<organism evidence="7 8">
    <name type="scientific">Longimicrobium terrae</name>
    <dbReference type="NCBI Taxonomy" id="1639882"/>
    <lineage>
        <taxon>Bacteria</taxon>
        <taxon>Pseudomonadati</taxon>
        <taxon>Gemmatimonadota</taxon>
        <taxon>Longimicrobiia</taxon>
        <taxon>Longimicrobiales</taxon>
        <taxon>Longimicrobiaceae</taxon>
        <taxon>Longimicrobium</taxon>
    </lineage>
</organism>
<dbReference type="EMBL" id="JACHIA010000013">
    <property type="protein sequence ID" value="MBB6072175.1"/>
    <property type="molecule type" value="Genomic_DNA"/>
</dbReference>
<evidence type="ECO:0000256" key="1">
    <source>
        <dbReference type="ARBA" id="ARBA00004196"/>
    </source>
</evidence>
<dbReference type="PANTHER" id="PTHR42852:SF6">
    <property type="entry name" value="THIOL:DISULFIDE INTERCHANGE PROTEIN DSBE"/>
    <property type="match status" value="1"/>
</dbReference>
<comment type="subcellular location">
    <subcellularLocation>
        <location evidence="1">Cell envelope</location>
    </subcellularLocation>
</comment>
<dbReference type="PANTHER" id="PTHR42852">
    <property type="entry name" value="THIOL:DISULFIDE INTERCHANGE PROTEIN DSBE"/>
    <property type="match status" value="1"/>
</dbReference>
<keyword evidence="8" id="KW-1185">Reference proteome</keyword>
<dbReference type="Pfam" id="PF00578">
    <property type="entry name" value="AhpC-TSA"/>
    <property type="match status" value="1"/>
</dbReference>
<feature type="domain" description="Thioredoxin" evidence="6">
    <location>
        <begin position="33"/>
        <end position="175"/>
    </location>
</feature>
<sequence>MLRLTSRVRRLALVPALLLAAACEEGAGVPGAVVVGKPAPAFAATPLEGGPASLQALRGTPVLLNVWATWCHPCRDEIPALEKLHREFSGAGLRVVGVSIDQGGQDAAIRGFLKDFNATYPVWLDPEGEITVTYATMGVPNTFLIGRDGTLLWKHVGPVKETDPALRALIQKELAAGR</sequence>
<dbReference type="CDD" id="cd02966">
    <property type="entry name" value="TlpA_like_family"/>
    <property type="match status" value="1"/>
</dbReference>
<accession>A0A841H211</accession>
<dbReference type="Gene3D" id="3.40.30.10">
    <property type="entry name" value="Glutaredoxin"/>
    <property type="match status" value="1"/>
</dbReference>
<dbReference type="Proteomes" id="UP000582837">
    <property type="component" value="Unassembled WGS sequence"/>
</dbReference>
<dbReference type="SUPFAM" id="SSF52833">
    <property type="entry name" value="Thioredoxin-like"/>
    <property type="match status" value="1"/>
</dbReference>
<protein>
    <submittedName>
        <fullName evidence="7">DsbE subfamily thiol:disulfide oxidoreductase</fullName>
    </submittedName>
</protein>
<evidence type="ECO:0000259" key="6">
    <source>
        <dbReference type="PROSITE" id="PS51352"/>
    </source>
</evidence>
<reference evidence="7 8" key="1">
    <citation type="submission" date="2020-08" db="EMBL/GenBank/DDBJ databases">
        <title>Genomic Encyclopedia of Type Strains, Phase IV (KMG-IV): sequencing the most valuable type-strain genomes for metagenomic binning, comparative biology and taxonomic classification.</title>
        <authorList>
            <person name="Goeker M."/>
        </authorList>
    </citation>
    <scope>NUCLEOTIDE SEQUENCE [LARGE SCALE GENOMIC DNA]</scope>
    <source>
        <strain evidence="7 8">DSM 29007</strain>
    </source>
</reference>
<keyword evidence="5" id="KW-0732">Signal</keyword>
<evidence type="ECO:0000256" key="5">
    <source>
        <dbReference type="SAM" id="SignalP"/>
    </source>
</evidence>
<evidence type="ECO:0000256" key="3">
    <source>
        <dbReference type="ARBA" id="ARBA00023157"/>
    </source>
</evidence>
<keyword evidence="3" id="KW-1015">Disulfide bond</keyword>
<dbReference type="RefSeq" id="WP_170032223.1">
    <property type="nucleotide sequence ID" value="NZ_JABDTL010000001.1"/>
</dbReference>
<dbReference type="InterPro" id="IPR050553">
    <property type="entry name" value="Thioredoxin_ResA/DsbE_sf"/>
</dbReference>